<gene>
    <name evidence="1" type="ORF">Tcan_01526</name>
</gene>
<evidence type="ECO:0000313" key="1">
    <source>
        <dbReference type="EMBL" id="KHN80492.1"/>
    </source>
</evidence>
<dbReference type="Proteomes" id="UP000031036">
    <property type="component" value="Unassembled WGS sequence"/>
</dbReference>
<reference evidence="1 2" key="1">
    <citation type="submission" date="2014-11" db="EMBL/GenBank/DDBJ databases">
        <title>Genetic blueprint of the zoonotic pathogen Toxocara canis.</title>
        <authorList>
            <person name="Zhu X.-Q."/>
            <person name="Korhonen P.K."/>
            <person name="Cai H."/>
            <person name="Young N.D."/>
            <person name="Nejsum P."/>
            <person name="von Samson-Himmelstjerna G."/>
            <person name="Boag P.R."/>
            <person name="Tan P."/>
            <person name="Li Q."/>
            <person name="Min J."/>
            <person name="Yang Y."/>
            <person name="Wang X."/>
            <person name="Fang X."/>
            <person name="Hall R.S."/>
            <person name="Hofmann A."/>
            <person name="Sternberg P.W."/>
            <person name="Jex A.R."/>
            <person name="Gasser R.B."/>
        </authorList>
    </citation>
    <scope>NUCLEOTIDE SEQUENCE [LARGE SCALE GENOMIC DNA]</scope>
    <source>
        <strain evidence="1">PN_DK_2014</strain>
    </source>
</reference>
<dbReference type="AlphaFoldDB" id="A0A0B2VGD1"/>
<keyword evidence="2" id="KW-1185">Reference proteome</keyword>
<name>A0A0B2VGD1_TOXCA</name>
<protein>
    <submittedName>
        <fullName evidence="1">Uncharacterized protein</fullName>
    </submittedName>
</protein>
<evidence type="ECO:0000313" key="2">
    <source>
        <dbReference type="Proteomes" id="UP000031036"/>
    </source>
</evidence>
<accession>A0A0B2VGD1</accession>
<proteinExistence type="predicted"/>
<sequence length="132" mass="15651">MDASVQQNGRCRDLTRFRRSERILKNENHRITTQKHLRDESILRHWLSLLFAFTGLRQLRPHLFDVLKNHIAVPPVESFDPTQQLSIVSTVNHHLCVVFDRLSEDRKRSNVEFLLLLCLELLLCHLRARLSY</sequence>
<organism evidence="1 2">
    <name type="scientific">Toxocara canis</name>
    <name type="common">Canine roundworm</name>
    <dbReference type="NCBI Taxonomy" id="6265"/>
    <lineage>
        <taxon>Eukaryota</taxon>
        <taxon>Metazoa</taxon>
        <taxon>Ecdysozoa</taxon>
        <taxon>Nematoda</taxon>
        <taxon>Chromadorea</taxon>
        <taxon>Rhabditida</taxon>
        <taxon>Spirurina</taxon>
        <taxon>Ascaridomorpha</taxon>
        <taxon>Ascaridoidea</taxon>
        <taxon>Toxocaridae</taxon>
        <taxon>Toxocara</taxon>
    </lineage>
</organism>
<dbReference type="EMBL" id="JPKZ01001740">
    <property type="protein sequence ID" value="KHN80492.1"/>
    <property type="molecule type" value="Genomic_DNA"/>
</dbReference>
<feature type="non-terminal residue" evidence="1">
    <location>
        <position position="132"/>
    </location>
</feature>
<comment type="caution">
    <text evidence="1">The sequence shown here is derived from an EMBL/GenBank/DDBJ whole genome shotgun (WGS) entry which is preliminary data.</text>
</comment>